<accession>A0AAW1H5M3</accession>
<proteinExistence type="predicted"/>
<evidence type="ECO:0000313" key="2">
    <source>
        <dbReference type="EMBL" id="KAK9670512.1"/>
    </source>
</evidence>
<name>A0AAW1H5M3_SAPOF</name>
<dbReference type="Gene3D" id="3.40.50.10090">
    <property type="match status" value="2"/>
</dbReference>
<evidence type="ECO:0000259" key="1">
    <source>
        <dbReference type="Pfam" id="PF02602"/>
    </source>
</evidence>
<reference evidence="2" key="1">
    <citation type="submission" date="2024-03" db="EMBL/GenBank/DDBJ databases">
        <title>WGS assembly of Saponaria officinalis var. Norfolk2.</title>
        <authorList>
            <person name="Jenkins J."/>
            <person name="Shu S."/>
            <person name="Grimwood J."/>
            <person name="Barry K."/>
            <person name="Goodstein D."/>
            <person name="Schmutz J."/>
            <person name="Leebens-Mack J."/>
            <person name="Osbourn A."/>
        </authorList>
    </citation>
    <scope>NUCLEOTIDE SEQUENCE [LARGE SCALE GENOMIC DNA]</scope>
    <source>
        <strain evidence="2">JIC</strain>
    </source>
</reference>
<dbReference type="Proteomes" id="UP001443914">
    <property type="component" value="Unassembled WGS sequence"/>
</dbReference>
<comment type="caution">
    <text evidence="2">The sequence shown here is derived from an EMBL/GenBank/DDBJ whole genome shotgun (WGS) entry which is preliminary data.</text>
</comment>
<sequence>MMMMTPNLSPAHTVAFTTPSTYATRLSPLLHSRNWTPLWCPTVTVHPTSSTHSALIHHLQHLNQFSAIAFTSRSGISAFSSALSSSPPPSAAEFIIAALGNDAELLTPDFLSRLSPRVKLLIPSSPTPTGLVHSLGPGSGRRVLCPVPLVSDLHEPDVVPNFLNELESAGWVPVRVNAYETKWAGPRCAARMLETGRVDGLIFTSTAEVEGLLKSLGEYGMGFEDVRKRWAGLVVAAHGPVTAAGAESLGVKVDVVSSKFGSFEGVVDALDHFFTLGL</sequence>
<evidence type="ECO:0000313" key="3">
    <source>
        <dbReference type="Proteomes" id="UP001443914"/>
    </source>
</evidence>
<gene>
    <name evidence="2" type="ORF">RND81_13G206300</name>
</gene>
<dbReference type="AlphaFoldDB" id="A0AAW1H5M3"/>
<dbReference type="Pfam" id="PF02602">
    <property type="entry name" value="HEM4"/>
    <property type="match status" value="1"/>
</dbReference>
<protein>
    <recommendedName>
        <fullName evidence="1">Tetrapyrrole biosynthesis uroporphyrinogen III synthase domain-containing protein</fullName>
    </recommendedName>
</protein>
<dbReference type="CDD" id="cd06578">
    <property type="entry name" value="HemD"/>
    <property type="match status" value="1"/>
</dbReference>
<organism evidence="2 3">
    <name type="scientific">Saponaria officinalis</name>
    <name type="common">Common soapwort</name>
    <name type="synonym">Lychnis saponaria</name>
    <dbReference type="NCBI Taxonomy" id="3572"/>
    <lineage>
        <taxon>Eukaryota</taxon>
        <taxon>Viridiplantae</taxon>
        <taxon>Streptophyta</taxon>
        <taxon>Embryophyta</taxon>
        <taxon>Tracheophyta</taxon>
        <taxon>Spermatophyta</taxon>
        <taxon>Magnoliopsida</taxon>
        <taxon>eudicotyledons</taxon>
        <taxon>Gunneridae</taxon>
        <taxon>Pentapetalae</taxon>
        <taxon>Caryophyllales</taxon>
        <taxon>Caryophyllaceae</taxon>
        <taxon>Caryophylleae</taxon>
        <taxon>Saponaria</taxon>
    </lineage>
</organism>
<dbReference type="InterPro" id="IPR036108">
    <property type="entry name" value="4pyrrol_syn_uPrphyn_synt_sf"/>
</dbReference>
<dbReference type="InterPro" id="IPR003754">
    <property type="entry name" value="4pyrrol_synth_uPrphyn_synth"/>
</dbReference>
<dbReference type="GO" id="GO:0004852">
    <property type="term" value="F:uroporphyrinogen-III synthase activity"/>
    <property type="evidence" value="ECO:0007669"/>
    <property type="project" value="InterPro"/>
</dbReference>
<dbReference type="PANTHER" id="PTHR38020:SF1">
    <property type="entry name" value="UROPORPHYRINOGEN-III SYNTHASE"/>
    <property type="match status" value="1"/>
</dbReference>
<dbReference type="EMBL" id="JBDFQZ010000013">
    <property type="protein sequence ID" value="KAK9670512.1"/>
    <property type="molecule type" value="Genomic_DNA"/>
</dbReference>
<dbReference type="PANTHER" id="PTHR38020">
    <property type="entry name" value="UROPORPHYRINOGEN-III SYNTHASE"/>
    <property type="match status" value="1"/>
</dbReference>
<feature type="domain" description="Tetrapyrrole biosynthesis uroporphyrinogen III synthase" evidence="1">
    <location>
        <begin position="26"/>
        <end position="260"/>
    </location>
</feature>
<keyword evidence="3" id="KW-1185">Reference proteome</keyword>
<dbReference type="GO" id="GO:0033014">
    <property type="term" value="P:tetrapyrrole biosynthetic process"/>
    <property type="evidence" value="ECO:0007669"/>
    <property type="project" value="InterPro"/>
</dbReference>
<dbReference type="SUPFAM" id="SSF69618">
    <property type="entry name" value="HemD-like"/>
    <property type="match status" value="1"/>
</dbReference>